<reference evidence="2" key="1">
    <citation type="submission" date="2022-01" db="EMBL/GenBank/DDBJ databases">
        <authorList>
            <person name="King R."/>
        </authorList>
    </citation>
    <scope>NUCLEOTIDE SEQUENCE</scope>
</reference>
<feature type="chain" id="PRO_5040253584" evidence="1">
    <location>
        <begin position="18"/>
        <end position="59"/>
    </location>
</feature>
<name>A0A9N9MZ54_9CUCU</name>
<protein>
    <submittedName>
        <fullName evidence="2">Uncharacterized protein</fullName>
    </submittedName>
</protein>
<sequence length="59" mass="7168">MFKLILLCFCVLVAVLAAPKPGYLGGYPAISAYSYYRPYSYWPYWYNSYPWYSKYYSYW</sequence>
<dbReference type="EMBL" id="OU892282">
    <property type="protein sequence ID" value="CAG9770523.1"/>
    <property type="molecule type" value="Genomic_DNA"/>
</dbReference>
<keyword evidence="3" id="KW-1185">Reference proteome</keyword>
<keyword evidence="1" id="KW-0732">Signal</keyword>
<evidence type="ECO:0000313" key="3">
    <source>
        <dbReference type="Proteomes" id="UP001152799"/>
    </source>
</evidence>
<dbReference type="Proteomes" id="UP001152799">
    <property type="component" value="Chromosome 6"/>
</dbReference>
<organism evidence="2 3">
    <name type="scientific">Ceutorhynchus assimilis</name>
    <name type="common">cabbage seed weevil</name>
    <dbReference type="NCBI Taxonomy" id="467358"/>
    <lineage>
        <taxon>Eukaryota</taxon>
        <taxon>Metazoa</taxon>
        <taxon>Ecdysozoa</taxon>
        <taxon>Arthropoda</taxon>
        <taxon>Hexapoda</taxon>
        <taxon>Insecta</taxon>
        <taxon>Pterygota</taxon>
        <taxon>Neoptera</taxon>
        <taxon>Endopterygota</taxon>
        <taxon>Coleoptera</taxon>
        <taxon>Polyphaga</taxon>
        <taxon>Cucujiformia</taxon>
        <taxon>Curculionidae</taxon>
        <taxon>Ceutorhynchinae</taxon>
        <taxon>Ceutorhynchus</taxon>
    </lineage>
</organism>
<evidence type="ECO:0000313" key="2">
    <source>
        <dbReference type="EMBL" id="CAG9770523.1"/>
    </source>
</evidence>
<feature type="signal peptide" evidence="1">
    <location>
        <begin position="1"/>
        <end position="17"/>
    </location>
</feature>
<proteinExistence type="predicted"/>
<gene>
    <name evidence="2" type="ORF">CEUTPL_LOCUS10975</name>
</gene>
<evidence type="ECO:0000256" key="1">
    <source>
        <dbReference type="SAM" id="SignalP"/>
    </source>
</evidence>
<accession>A0A9N9MZ54</accession>
<dbReference type="AlphaFoldDB" id="A0A9N9MZ54"/>